<feature type="non-terminal residue" evidence="9">
    <location>
        <position position="192"/>
    </location>
</feature>
<dbReference type="GO" id="GO:0080043">
    <property type="term" value="F:quercetin 3-O-glucosyltransferase activity"/>
    <property type="evidence" value="ECO:0007669"/>
    <property type="project" value="TreeGrafter"/>
</dbReference>
<accession>S8EJ07</accession>
<dbReference type="AlphaFoldDB" id="S8EJ07"/>
<reference evidence="9 10" key="1">
    <citation type="journal article" date="2013" name="BMC Genomics">
        <title>The miniature genome of a carnivorous plant Genlisea aurea contains a low number of genes and short non-coding sequences.</title>
        <authorList>
            <person name="Leushkin E.V."/>
            <person name="Sutormin R.A."/>
            <person name="Nabieva E.R."/>
            <person name="Penin A.A."/>
            <person name="Kondrashov A.S."/>
            <person name="Logacheva M.D."/>
        </authorList>
    </citation>
    <scope>NUCLEOTIDE SEQUENCE [LARGE SCALE GENOMIC DNA]</scope>
</reference>
<dbReference type="EMBL" id="AUSU01000774">
    <property type="protein sequence ID" value="EPS72597.1"/>
    <property type="molecule type" value="Genomic_DNA"/>
</dbReference>
<feature type="non-terminal residue" evidence="9">
    <location>
        <position position="1"/>
    </location>
</feature>
<protein>
    <recommendedName>
        <fullName evidence="7">anthocyanidin 3-O-glucoside 5-O-glucosyltransferase</fullName>
        <ecNumber evidence="7">2.4.1.298</ecNumber>
    </recommendedName>
</protein>
<dbReference type="PROSITE" id="PS00375">
    <property type="entry name" value="UDPGT"/>
    <property type="match status" value="1"/>
</dbReference>
<evidence type="ECO:0000313" key="9">
    <source>
        <dbReference type="EMBL" id="EPS72597.1"/>
    </source>
</evidence>
<keyword evidence="4" id="KW-0732">Signal</keyword>
<dbReference type="InterPro" id="IPR002213">
    <property type="entry name" value="UDP_glucos_trans"/>
</dbReference>
<dbReference type="InterPro" id="IPR035595">
    <property type="entry name" value="UDP_glycos_trans_CS"/>
</dbReference>
<sequence length="192" mass="21194">WLDSKPLDSVVFVSFGSIVSMGKQQMDEIAHGLVMSNCNFLWVVRDSEAEKLPSDVTTGLDRGLIINWCYQPGVLSHPAVSCFVTHCGWNSTLEALSIGVPLVAVPSWTDQLTNAKFIQDVWGVGIRLKRGNDYGTVLGRDEIARCVEEVVRGEKSTELKRNAAKWKAAAREAVREGGTSLDNVEEFARKLK</sequence>
<dbReference type="GO" id="GO:0102816">
    <property type="term" value="F:UDP-D-glucose:delphinidin 3-O-glucosyl-5-O-caffeoylglucoside -O-beta-D-glucosyltransferase activity"/>
    <property type="evidence" value="ECO:0007669"/>
    <property type="project" value="UniProtKB-EC"/>
</dbReference>
<dbReference type="SUPFAM" id="SSF53756">
    <property type="entry name" value="UDP-Glycosyltransferase/glycogen phosphorylase"/>
    <property type="match status" value="1"/>
</dbReference>
<proteinExistence type="inferred from homology"/>
<evidence type="ECO:0000256" key="8">
    <source>
        <dbReference type="RuleBase" id="RU003718"/>
    </source>
</evidence>
<evidence type="ECO:0000256" key="4">
    <source>
        <dbReference type="ARBA" id="ARBA00022729"/>
    </source>
</evidence>
<evidence type="ECO:0000256" key="2">
    <source>
        <dbReference type="ARBA" id="ARBA00009995"/>
    </source>
</evidence>
<dbReference type="Proteomes" id="UP000015453">
    <property type="component" value="Unassembled WGS sequence"/>
</dbReference>
<name>S8EJ07_9LAMI</name>
<evidence type="ECO:0000256" key="6">
    <source>
        <dbReference type="ARBA" id="ARBA00056922"/>
    </source>
</evidence>
<dbReference type="FunFam" id="3.40.50.2000:FF:000019">
    <property type="entry name" value="Glycosyltransferase"/>
    <property type="match status" value="1"/>
</dbReference>
<dbReference type="Gene3D" id="3.40.50.2000">
    <property type="entry name" value="Glycogen Phosphorylase B"/>
    <property type="match status" value="2"/>
</dbReference>
<keyword evidence="3 8" id="KW-0808">Transferase</keyword>
<comment type="pathway">
    <text evidence="1">Pigment biosynthesis; anthocyanin biosynthesis.</text>
</comment>
<evidence type="ECO:0000313" key="10">
    <source>
        <dbReference type="Proteomes" id="UP000015453"/>
    </source>
</evidence>
<comment type="catalytic activity">
    <reaction evidence="5">
        <text>an anthocyanidin 3-O-beta-D-glucoside + UDP-alpha-D-glucose = an anthocyanidin 3,5-di-O-beta-D-glucoside + UDP + 2 H(+)</text>
        <dbReference type="Rhea" id="RHEA:35423"/>
        <dbReference type="ChEBI" id="CHEBI:15378"/>
        <dbReference type="ChEBI" id="CHEBI:16307"/>
        <dbReference type="ChEBI" id="CHEBI:57503"/>
        <dbReference type="ChEBI" id="CHEBI:58223"/>
        <dbReference type="ChEBI" id="CHEBI:58885"/>
        <dbReference type="EC" id="2.4.1.298"/>
    </reaction>
</comment>
<dbReference type="EC" id="2.4.1.298" evidence="7"/>
<keyword evidence="10" id="KW-1185">Reference proteome</keyword>
<dbReference type="GO" id="GO:0080044">
    <property type="term" value="F:quercetin 7-O-glucosyltransferase activity"/>
    <property type="evidence" value="ECO:0007669"/>
    <property type="project" value="TreeGrafter"/>
</dbReference>
<evidence type="ECO:0000256" key="3">
    <source>
        <dbReference type="ARBA" id="ARBA00022679"/>
    </source>
</evidence>
<dbReference type="OrthoDB" id="5835829at2759"/>
<dbReference type="Pfam" id="PF00201">
    <property type="entry name" value="UDPGT"/>
    <property type="match status" value="1"/>
</dbReference>
<dbReference type="PANTHER" id="PTHR11926">
    <property type="entry name" value="GLUCOSYL/GLUCURONOSYL TRANSFERASES"/>
    <property type="match status" value="1"/>
</dbReference>
<dbReference type="CDD" id="cd03784">
    <property type="entry name" value="GT1_Gtf-like"/>
    <property type="match status" value="1"/>
</dbReference>
<evidence type="ECO:0000256" key="1">
    <source>
        <dbReference type="ARBA" id="ARBA00004935"/>
    </source>
</evidence>
<evidence type="ECO:0000256" key="7">
    <source>
        <dbReference type="ARBA" id="ARBA00066781"/>
    </source>
</evidence>
<comment type="similarity">
    <text evidence="2 8">Belongs to the UDP-glycosyltransferase family.</text>
</comment>
<organism evidence="9 10">
    <name type="scientific">Genlisea aurea</name>
    <dbReference type="NCBI Taxonomy" id="192259"/>
    <lineage>
        <taxon>Eukaryota</taxon>
        <taxon>Viridiplantae</taxon>
        <taxon>Streptophyta</taxon>
        <taxon>Embryophyta</taxon>
        <taxon>Tracheophyta</taxon>
        <taxon>Spermatophyta</taxon>
        <taxon>Magnoliopsida</taxon>
        <taxon>eudicotyledons</taxon>
        <taxon>Gunneridae</taxon>
        <taxon>Pentapetalae</taxon>
        <taxon>asterids</taxon>
        <taxon>lamiids</taxon>
        <taxon>Lamiales</taxon>
        <taxon>Lentibulariaceae</taxon>
        <taxon>Genlisea</taxon>
    </lineage>
</organism>
<comment type="function">
    <text evidence="6">Catalyzes the glucosylation at the O-5 position of anthocyanidin 3-glucosides to form anthocyanidin 3,5-di-O-glucosides using UDP-glucose as sugar donor. Anthocyanidin 3,5-di-O-glucosides are molecules that are responsible for pigmentation. Also acts on anthocyanidin 3-O-(6-O-malonylglucoside). Much less active with hydroxycinnamoylglucose derivatives. No activity in the absence of the 3-O-glucoside group.</text>
</comment>
<comment type="caution">
    <text evidence="9">The sequence shown here is derived from an EMBL/GenBank/DDBJ whole genome shotgun (WGS) entry which is preliminary data.</text>
</comment>
<dbReference type="PANTHER" id="PTHR11926:SF1560">
    <property type="entry name" value="UDP-GLYCOSYLTRANSFERASE 74E1-RELATED"/>
    <property type="match status" value="1"/>
</dbReference>
<keyword evidence="8" id="KW-0328">Glycosyltransferase</keyword>
<evidence type="ECO:0000256" key="5">
    <source>
        <dbReference type="ARBA" id="ARBA00050360"/>
    </source>
</evidence>
<gene>
    <name evidence="9" type="ORF">M569_02161</name>
</gene>